<dbReference type="InterPro" id="IPR009388">
    <property type="entry name" value="PSII_PsbY"/>
</dbReference>
<feature type="region of interest" description="Disordered" evidence="8">
    <location>
        <begin position="212"/>
        <end position="246"/>
    </location>
</feature>
<keyword evidence="12" id="KW-1185">Reference proteome</keyword>
<feature type="chain" id="PRO_5045986629" evidence="10">
    <location>
        <begin position="22"/>
        <end position="2383"/>
    </location>
</feature>
<evidence type="ECO:0000256" key="6">
    <source>
        <dbReference type="ARBA" id="ARBA00023136"/>
    </source>
</evidence>
<evidence type="ECO:0000256" key="1">
    <source>
        <dbReference type="ARBA" id="ARBA00004370"/>
    </source>
</evidence>
<organism evidence="11 12">
    <name type="scientific">Prorocentrum cordatum</name>
    <dbReference type="NCBI Taxonomy" id="2364126"/>
    <lineage>
        <taxon>Eukaryota</taxon>
        <taxon>Sar</taxon>
        <taxon>Alveolata</taxon>
        <taxon>Dinophyceae</taxon>
        <taxon>Prorocentrales</taxon>
        <taxon>Prorocentraceae</taxon>
        <taxon>Prorocentrum</taxon>
    </lineage>
</organism>
<feature type="transmembrane region" description="Helical" evidence="9">
    <location>
        <begin position="79"/>
        <end position="98"/>
    </location>
</feature>
<evidence type="ECO:0000313" key="12">
    <source>
        <dbReference type="Proteomes" id="UP001189429"/>
    </source>
</evidence>
<evidence type="ECO:0000313" key="11">
    <source>
        <dbReference type="EMBL" id="CAK0789098.1"/>
    </source>
</evidence>
<feature type="region of interest" description="Disordered" evidence="8">
    <location>
        <begin position="1573"/>
        <end position="1604"/>
    </location>
</feature>
<name>A0ABN9P8N2_9DINO</name>
<dbReference type="PROSITE" id="PS51257">
    <property type="entry name" value="PROKAR_LIPOPROTEIN"/>
    <property type="match status" value="1"/>
</dbReference>
<feature type="transmembrane region" description="Helical" evidence="9">
    <location>
        <begin position="49"/>
        <end position="67"/>
    </location>
</feature>
<keyword evidence="7" id="KW-0604">Photosystem II</keyword>
<evidence type="ECO:0000256" key="5">
    <source>
        <dbReference type="ARBA" id="ARBA00023078"/>
    </source>
</evidence>
<reference evidence="11" key="1">
    <citation type="submission" date="2023-10" db="EMBL/GenBank/DDBJ databases">
        <authorList>
            <person name="Chen Y."/>
            <person name="Shah S."/>
            <person name="Dougan E. K."/>
            <person name="Thang M."/>
            <person name="Chan C."/>
        </authorList>
    </citation>
    <scope>NUCLEOTIDE SEQUENCE [LARGE SCALE GENOMIC DNA]</scope>
</reference>
<feature type="signal peptide" evidence="10">
    <location>
        <begin position="1"/>
        <end position="21"/>
    </location>
</feature>
<dbReference type="EMBL" id="CAUYUJ010000170">
    <property type="protein sequence ID" value="CAK0789098.1"/>
    <property type="molecule type" value="Genomic_DNA"/>
</dbReference>
<evidence type="ECO:0000256" key="3">
    <source>
        <dbReference type="ARBA" id="ARBA00022692"/>
    </source>
</evidence>
<feature type="compositionally biased region" description="Acidic residues" evidence="8">
    <location>
        <begin position="1586"/>
        <end position="1600"/>
    </location>
</feature>
<keyword evidence="3 9" id="KW-0812">Transmembrane</keyword>
<evidence type="ECO:0000256" key="2">
    <source>
        <dbReference type="ARBA" id="ARBA00022531"/>
    </source>
</evidence>
<evidence type="ECO:0000256" key="8">
    <source>
        <dbReference type="SAM" id="MobiDB-lite"/>
    </source>
</evidence>
<keyword evidence="5" id="KW-0793">Thylakoid</keyword>
<evidence type="ECO:0000256" key="4">
    <source>
        <dbReference type="ARBA" id="ARBA00022989"/>
    </source>
</evidence>
<comment type="caution">
    <text evidence="11">The sequence shown here is derived from an EMBL/GenBank/DDBJ whole genome shotgun (WGS) entry which is preliminary data.</text>
</comment>
<keyword evidence="6 9" id="KW-0472">Membrane</keyword>
<dbReference type="HAMAP" id="MF_00717">
    <property type="entry name" value="PSII_PsbY"/>
    <property type="match status" value="1"/>
</dbReference>
<comment type="subcellular location">
    <subcellularLocation>
        <location evidence="1">Membrane</location>
    </subcellularLocation>
</comment>
<accession>A0ABN9P8N2</accession>
<evidence type="ECO:0000256" key="7">
    <source>
        <dbReference type="ARBA" id="ARBA00023276"/>
    </source>
</evidence>
<proteinExistence type="inferred from homology"/>
<dbReference type="Pfam" id="PF06298">
    <property type="entry name" value="PsbY"/>
    <property type="match status" value="1"/>
</dbReference>
<sequence length="2383" mass="257649">MAPARSRPALTALLLAALALGACRPAAFLPAPAGAPPRAGGAGGEPLGAHAAVLAAASAVPAPALALASEDDDGFDVRIIAVLALPLLAASWALFNVWRVAFRQGARIGEGVGGGNSKIGLAPVLCEERRTFTRRRAGALAWVSASELAGELEGVVADPRARRENIEDLVTFMRDQVPIWLKMGPGKQLYWRHEVASEVGWSATGSGWQASKASLVRDDGSDSDSEGEGGQGMARLRGEASGDQGNSRAAVGFEQKVLGCCSAENEPQFQWAITCVALAVTDADAAHWVQAELRRALSDGQCSFSVRFLGRWVCGKLLFPARRPQCDVHLAVHGALLVVQAFAGDVDARQPEKARLVWVQASLLEEAKAEDQLQRGDEGCETWTRSLGAQMLQVIFDHVCLSSPVTAGLKACVDEMEQSVKVCSKCSFTLRCVVCNHDRAWRGVARNWGPLERWQRATVNVPRGMKGALPRPSMLDRFSGFLGSRICTKAVRMDYWLPAAQSIWQGAFAYLLGSNLQRCPPVHVPSCPAIPSCVCPPCPGCPTCPGGSLAPATPSANGGGSSEPRQPSSVWSVVPVNEALLLVLALTYGALSWNRVVLMCWRRRAGRAEREPSGSSTSWDAPGNVGALRWKADVAPASDPGRRGWTRLERVIQWMVFLCAVVNDIYEDSYSRQGRDIAAVRFTSDRAALLRGVGAVNSYGFGRNRTVAQMQQIDPTALDYGTAALAADHLRLRLPVPGGPFAVPLTFGPAGAGAPTAVVIPPAGSHLRGAASLMPLADGTWVAVRSISEPAQIYAGREGHANSMEGEIVRTLNELYLGQPWHPVSHPQSITAGQRQALDNVRDTVRRFGSPPEGLTGSGALEELRVLSDCAGESATVAPLDFDHINSLSLPDEGFKPVPLLSLANRFVDRRPVPLVSEGVIHAEYVDNAISLSTDLDTAVAAASAVDPNVRAAGLPTHGVESSFGAVALGWQFDEKFPIIGLNPAPRWKLRLAFLELSFARELSKYNEIWRFSSHQESEMSHRSHAFKSATSADPFTPESVFIIACSGNPKAPIKEPLEVLVEEPVKEPVTEGVHMEEEMVNDVEEEENLPGVGYAAAAADSCCLASRRQARLPHGGSWRDQLQRSFLESVLELRAVKDRAVWSYLVRCRAFLIWSTKAYLSVASVTDLEIDWMVAYDSLAAARTVVLTSVLGLGSSATLSLRVRPVEQLVRAGPQHLGMYSILQFPAELRVMSKALVYDASLQVDSPEFSGADQLLDCLVGRRAIDALLSYLDMRLWVRALLQAGAALGLGALAPPMPHPLRRGGASPEYPTNARTFGDIKKRWQWDAVRGLMQYARDGQVQVVLWHPVQNLSSWAHLTDSKVYLEVFSGSGNWSQALRGSMTSRLAPRVFELDVDHEPTLGDLSRRRAQRVVRGWLRGGLLQGVWLGMPCSSWSRARNRPNGPPALRDAAHVFGLPNLSSADPLKVETGNELSQFSFSLFLECARRGVPAAIENPSTSWVWQTRWAQHAARQPGVKTVEFDFCAFGTAWPPRLVPEARGAQNRPREHSRSPLAHVQRWLGQPSRRIRARRTCHGLPPSGTGSMSEEEPNNVAGEEESNDVSREEGPAEVPVVMATLVQPSIPPGASPSVTGQGGYWMEFIDIDMCRQGDAEIVHDWMRSTTIEDLKRTVEEKGYSAITVSNGHPSFGHAALKKFDFQLTHMHCKPISSCCKHPCKIYIYTSSSAPGSGGRAPALEAGEPSIDGDYFSFKTGGDPAAVVDRFRAQRSGNRVTYYRNQRHPGHGAQPGSIACESYTISGDVLTGPVSATVQANGDIVYSHGYTSRRLRVLPHGDAVYSSEGSGPSVTGRGGRWMAYTDIDMCGQGDTEIIPDWRSHTTLEDLKRTVELKGYSAITVSNGHPSFGHAALKKFPYQLTTEHCKPISTCCRHPCKIYIYDSTGASPLKDDVCIGSAAGACDPGTDYVSFKTGGDPGSIVDRFRAVRAGDTLTFYRNQPSPGPCAQPGTIACESYTIRGDRLSGAVSATVQPNGDITWSHGYTSRPRASTEAALRHGATASVTGRSGYWMEFQDIDMCRQGDVSIIQNWRSVTSIEAMKRTVEENGYSAITVSNGNPSFLHAAIKKFDFQLKPEYCKPISSCCRHPCKIYIYFPTPGRGVSAPVERDEIHIDGDYFSFKTGGDPAAVVDRFRAKRSGNRVTYYRNQRHPGHGAQPGSIACESYTISGDVLTGPVSATVQANGDIVYSHGYTSRRIHGGGGLAADDIAVVVGTPVPVPMQDNVILEPLPPGIISAEDMAGCWTCACIPLGCACFEKRAVGHDRLVHKGLAFCCFVLPCHFVEPRVRVPGTNGFYKEDEGPSSRNIDTYHSSGCVCNGLACSMKLCPLC</sequence>
<evidence type="ECO:0000256" key="10">
    <source>
        <dbReference type="SAM" id="SignalP"/>
    </source>
</evidence>
<gene>
    <name evidence="11" type="ORF">PCOR1329_LOCUS767</name>
</gene>
<keyword evidence="4 9" id="KW-1133">Transmembrane helix</keyword>
<keyword evidence="10" id="KW-0732">Signal</keyword>
<evidence type="ECO:0000256" key="9">
    <source>
        <dbReference type="SAM" id="Phobius"/>
    </source>
</evidence>
<keyword evidence="2" id="KW-0602">Photosynthesis</keyword>
<dbReference type="Proteomes" id="UP001189429">
    <property type="component" value="Unassembled WGS sequence"/>
</dbReference>
<protein>
    <submittedName>
        <fullName evidence="11">Uncharacterized protein</fullName>
    </submittedName>
</protein>